<evidence type="ECO:0000256" key="7">
    <source>
        <dbReference type="ARBA" id="ARBA00022597"/>
    </source>
</evidence>
<evidence type="ECO:0000256" key="9">
    <source>
        <dbReference type="ARBA" id="ARBA00022737"/>
    </source>
</evidence>
<evidence type="ECO:0000313" key="14">
    <source>
        <dbReference type="EMBL" id="RLN49761.1"/>
    </source>
</evidence>
<dbReference type="FunFam" id="1.20.1280.290:FF:000007">
    <property type="entry name" value="Bidirectional sugar transporter SWEET7"/>
    <property type="match status" value="1"/>
</dbReference>
<evidence type="ECO:0000256" key="6">
    <source>
        <dbReference type="ARBA" id="ARBA00022475"/>
    </source>
</evidence>
<keyword evidence="6" id="KW-1003">Cell membrane</keyword>
<evidence type="ECO:0000256" key="11">
    <source>
        <dbReference type="ARBA" id="ARBA00023034"/>
    </source>
</evidence>
<feature type="transmembrane region" description="Helical" evidence="13">
    <location>
        <begin position="115"/>
        <end position="138"/>
    </location>
</feature>
<dbReference type="PANTHER" id="PTHR10791">
    <property type="entry name" value="RAG1-ACTIVATING PROTEIN 1"/>
    <property type="match status" value="1"/>
</dbReference>
<dbReference type="Proteomes" id="UP000284657">
    <property type="component" value="Unassembled WGS sequence"/>
</dbReference>
<evidence type="ECO:0000256" key="13">
    <source>
        <dbReference type="SAM" id="Phobius"/>
    </source>
</evidence>
<keyword evidence="10 13" id="KW-1133">Transmembrane helix</keyword>
<feature type="transmembrane region" description="Helical" evidence="13">
    <location>
        <begin position="212"/>
        <end position="234"/>
    </location>
</feature>
<feature type="transmembrane region" description="Helical" evidence="13">
    <location>
        <begin position="150"/>
        <end position="173"/>
    </location>
</feature>
<name>A0A3F2RR20_9STRA</name>
<dbReference type="OrthoDB" id="409725at2759"/>
<accession>A0A3F2RR20</accession>
<gene>
    <name evidence="14" type="ORF">BBJ29_002733</name>
    <name evidence="15" type="ORF">BBP00_00005202</name>
</gene>
<feature type="transmembrane region" description="Helical" evidence="13">
    <location>
        <begin position="240"/>
        <end position="261"/>
    </location>
</feature>
<evidence type="ECO:0000313" key="17">
    <source>
        <dbReference type="Proteomes" id="UP000284657"/>
    </source>
</evidence>
<dbReference type="EMBL" id="MBAD02002101">
    <property type="protein sequence ID" value="RLN49761.1"/>
    <property type="molecule type" value="Genomic_DNA"/>
</dbReference>
<feature type="transmembrane region" description="Helical" evidence="13">
    <location>
        <begin position="179"/>
        <end position="200"/>
    </location>
</feature>
<proteinExistence type="inferred from homology"/>
<sequence>MLGVRSHTVTEIFFEWPNAKNIGCPITTDTATLAGTAILRGFTRRSRYRKDSKMLALAIINVVATITSIALYLSPYPDFREIHMNKSTGEVRVLPVLMLFCNSVMWALYGLASEIFFPVMSINVFGMITTITFSLVFYRWSTERAVLNKMAAVTGLGLLVVLTFTVLVMISAIPVPSNVLVLTLGYGAVAVNICLYAAPLQTMTTVLSTKSSASIPLTMCVVNLINSSLWLSYAVLSNNMFILVPNSLGVILSVVQVTLGIKYRPKKEVEMVSMVEVVVKVDKGENVEEVHMRGSLSLAKSEVPLAVSCANAVAIDIVRSTSYKIAETPQIA</sequence>
<dbReference type="Gene3D" id="1.20.1280.290">
    <property type="match status" value="2"/>
</dbReference>
<evidence type="ECO:0000256" key="2">
    <source>
        <dbReference type="ARBA" id="ARBA00004653"/>
    </source>
</evidence>
<dbReference type="InterPro" id="IPR047664">
    <property type="entry name" value="SWEET"/>
</dbReference>
<dbReference type="Proteomes" id="UP000277300">
    <property type="component" value="Unassembled WGS sequence"/>
</dbReference>
<evidence type="ECO:0000256" key="4">
    <source>
        <dbReference type="ARBA" id="ARBA00021741"/>
    </source>
</evidence>
<dbReference type="FunFam" id="1.20.1280.290:FF:000004">
    <property type="entry name" value="Sugar transporter SWEET"/>
    <property type="match status" value="1"/>
</dbReference>
<keyword evidence="7" id="KW-0762">Sugar transport</keyword>
<keyword evidence="12 13" id="KW-0472">Membrane</keyword>
<reference evidence="16 17" key="1">
    <citation type="submission" date="2018-07" db="EMBL/GenBank/DDBJ databases">
        <title>Genome sequencing of oomycete isolates from Chile give support for New Zealand origin for Phytophthora kernoviae and make available the first Nothophytophthora sp. genome.</title>
        <authorList>
            <person name="Studholme D.J."/>
            <person name="Sanfuentes E."/>
            <person name="Panda P."/>
            <person name="Hill R."/>
            <person name="Sambles C."/>
            <person name="Grant M."/>
            <person name="Williams N.M."/>
            <person name="Mcdougal R.L."/>
        </authorList>
    </citation>
    <scope>NUCLEOTIDE SEQUENCE [LARGE SCALE GENOMIC DNA]</scope>
    <source>
        <strain evidence="15">Chile6</strain>
        <strain evidence="14">Chile7</strain>
    </source>
</reference>
<comment type="subcellular location">
    <subcellularLocation>
        <location evidence="1">Cell membrane</location>
        <topology evidence="1">Multi-pass membrane protein</topology>
    </subcellularLocation>
    <subcellularLocation>
        <location evidence="2">Golgi apparatus membrane</location>
        <topology evidence="2">Multi-pass membrane protein</topology>
    </subcellularLocation>
</comment>
<keyword evidence="11" id="KW-0333">Golgi apparatus</keyword>
<evidence type="ECO:0000313" key="15">
    <source>
        <dbReference type="EMBL" id="RLN61737.1"/>
    </source>
</evidence>
<dbReference type="Pfam" id="PF03083">
    <property type="entry name" value="MtN3_slv"/>
    <property type="match status" value="2"/>
</dbReference>
<evidence type="ECO:0000256" key="10">
    <source>
        <dbReference type="ARBA" id="ARBA00022989"/>
    </source>
</evidence>
<evidence type="ECO:0000256" key="12">
    <source>
        <dbReference type="ARBA" id="ARBA00023136"/>
    </source>
</evidence>
<evidence type="ECO:0000256" key="1">
    <source>
        <dbReference type="ARBA" id="ARBA00004651"/>
    </source>
</evidence>
<keyword evidence="8 13" id="KW-0812">Transmembrane</keyword>
<organism evidence="15 16">
    <name type="scientific">Phytophthora kernoviae</name>
    <dbReference type="NCBI Taxonomy" id="325452"/>
    <lineage>
        <taxon>Eukaryota</taxon>
        <taxon>Sar</taxon>
        <taxon>Stramenopiles</taxon>
        <taxon>Oomycota</taxon>
        <taxon>Peronosporomycetes</taxon>
        <taxon>Peronosporales</taxon>
        <taxon>Peronosporaceae</taxon>
        <taxon>Phytophthora</taxon>
    </lineage>
</organism>
<comment type="similarity">
    <text evidence="3">Belongs to the SWEET sugar transporter family.</text>
</comment>
<evidence type="ECO:0000256" key="8">
    <source>
        <dbReference type="ARBA" id="ARBA00022692"/>
    </source>
</evidence>
<dbReference type="PANTHER" id="PTHR10791:SF30">
    <property type="entry name" value="SUGAR TRANSPORTER SWEET1"/>
    <property type="match status" value="1"/>
</dbReference>
<feature type="transmembrane region" description="Helical" evidence="13">
    <location>
        <begin position="54"/>
        <end position="73"/>
    </location>
</feature>
<dbReference type="EMBL" id="MBDO02000145">
    <property type="protein sequence ID" value="RLN61737.1"/>
    <property type="molecule type" value="Genomic_DNA"/>
</dbReference>
<evidence type="ECO:0000313" key="16">
    <source>
        <dbReference type="Proteomes" id="UP000277300"/>
    </source>
</evidence>
<dbReference type="GO" id="GO:0000139">
    <property type="term" value="C:Golgi membrane"/>
    <property type="evidence" value="ECO:0007669"/>
    <property type="project" value="UniProtKB-SubCell"/>
</dbReference>
<dbReference type="AlphaFoldDB" id="A0A3F2RR20"/>
<protein>
    <recommendedName>
        <fullName evidence="4">Sugar transporter SWEET1</fullName>
    </recommendedName>
</protein>
<evidence type="ECO:0000256" key="3">
    <source>
        <dbReference type="ARBA" id="ARBA00007809"/>
    </source>
</evidence>
<dbReference type="GO" id="GO:0051119">
    <property type="term" value="F:sugar transmembrane transporter activity"/>
    <property type="evidence" value="ECO:0007669"/>
    <property type="project" value="InterPro"/>
</dbReference>
<keyword evidence="9" id="KW-0677">Repeat</keyword>
<dbReference type="GO" id="GO:0005886">
    <property type="term" value="C:plasma membrane"/>
    <property type="evidence" value="ECO:0007669"/>
    <property type="project" value="UniProtKB-SubCell"/>
</dbReference>
<dbReference type="InterPro" id="IPR004316">
    <property type="entry name" value="SWEET_rpt"/>
</dbReference>
<comment type="caution">
    <text evidence="15">The sequence shown here is derived from an EMBL/GenBank/DDBJ whole genome shotgun (WGS) entry which is preliminary data.</text>
</comment>
<keyword evidence="5" id="KW-0813">Transport</keyword>
<evidence type="ECO:0000256" key="5">
    <source>
        <dbReference type="ARBA" id="ARBA00022448"/>
    </source>
</evidence>